<dbReference type="RefSeq" id="XP_007840226.1">
    <property type="nucleotide sequence ID" value="XM_007842035.1"/>
</dbReference>
<dbReference type="HOGENOM" id="CLU_098384_0_0_1"/>
<feature type="domain" description="VOC" evidence="2">
    <location>
        <begin position="18"/>
        <end position="135"/>
    </location>
</feature>
<dbReference type="AlphaFoldDB" id="W3WM21"/>
<protein>
    <recommendedName>
        <fullName evidence="2">VOC domain-containing protein</fullName>
    </recommendedName>
</protein>
<evidence type="ECO:0000313" key="4">
    <source>
        <dbReference type="Proteomes" id="UP000030651"/>
    </source>
</evidence>
<dbReference type="InterPro" id="IPR050383">
    <property type="entry name" value="GlyoxalaseI/FosfomycinResist"/>
</dbReference>
<evidence type="ECO:0000256" key="1">
    <source>
        <dbReference type="ARBA" id="ARBA00010363"/>
    </source>
</evidence>
<dbReference type="PANTHER" id="PTHR21366">
    <property type="entry name" value="GLYOXALASE FAMILY PROTEIN"/>
    <property type="match status" value="1"/>
</dbReference>
<sequence length="204" mass="22742">MESQPQNTGTEKILSPAKLAHVVLRTANFKSMVAFYKTFLGAHASYENGTLSFLTYDEEHHRVAIIGIPETKPKDSNSAGLDHLAFTFNTLHDLMLAYQQRKTRGIVPFWCVNHGPTVSMYYQDPDGNKIELQVDAFETVDEESTFFASSAFAENPIGVDLDPEDLIKRLRDGEDEGQLKKRPDIGPRKFDSVPIPAAPVSISI</sequence>
<dbReference type="Proteomes" id="UP000030651">
    <property type="component" value="Unassembled WGS sequence"/>
</dbReference>
<proteinExistence type="inferred from homology"/>
<dbReference type="eggNOG" id="ENOG502SNCW">
    <property type="taxonomic scope" value="Eukaryota"/>
</dbReference>
<dbReference type="GeneID" id="19278467"/>
<organism evidence="3 4">
    <name type="scientific">Pestalotiopsis fici (strain W106-1 / CGMCC3.15140)</name>
    <dbReference type="NCBI Taxonomy" id="1229662"/>
    <lineage>
        <taxon>Eukaryota</taxon>
        <taxon>Fungi</taxon>
        <taxon>Dikarya</taxon>
        <taxon>Ascomycota</taxon>
        <taxon>Pezizomycotina</taxon>
        <taxon>Sordariomycetes</taxon>
        <taxon>Xylariomycetidae</taxon>
        <taxon>Amphisphaeriales</taxon>
        <taxon>Sporocadaceae</taxon>
        <taxon>Pestalotiopsis</taxon>
    </lineage>
</organism>
<dbReference type="InterPro" id="IPR037523">
    <property type="entry name" value="VOC_core"/>
</dbReference>
<dbReference type="KEGG" id="pfy:PFICI_13454"/>
<dbReference type="InParanoid" id="W3WM21"/>
<name>W3WM21_PESFW</name>
<dbReference type="OMA" id="EITTHSW"/>
<comment type="similarity">
    <text evidence="1">Belongs to the glyoxalase I family.</text>
</comment>
<dbReference type="Gene3D" id="3.10.180.10">
    <property type="entry name" value="2,3-Dihydroxybiphenyl 1,2-Dioxygenase, domain 1"/>
    <property type="match status" value="1"/>
</dbReference>
<gene>
    <name evidence="3" type="ORF">PFICI_13454</name>
</gene>
<accession>W3WM21</accession>
<dbReference type="PROSITE" id="PS51819">
    <property type="entry name" value="VOC"/>
    <property type="match status" value="1"/>
</dbReference>
<dbReference type="InterPro" id="IPR004360">
    <property type="entry name" value="Glyas_Fos-R_dOase_dom"/>
</dbReference>
<keyword evidence="4" id="KW-1185">Reference proteome</keyword>
<dbReference type="PANTHER" id="PTHR21366:SF14">
    <property type="entry name" value="GLYOXALASE DOMAIN-CONTAINING PROTEIN 5"/>
    <property type="match status" value="1"/>
</dbReference>
<dbReference type="SUPFAM" id="SSF54593">
    <property type="entry name" value="Glyoxalase/Bleomycin resistance protein/Dihydroxybiphenyl dioxygenase"/>
    <property type="match status" value="1"/>
</dbReference>
<dbReference type="Pfam" id="PF00903">
    <property type="entry name" value="Glyoxalase"/>
    <property type="match status" value="1"/>
</dbReference>
<dbReference type="InterPro" id="IPR029068">
    <property type="entry name" value="Glyas_Bleomycin-R_OHBP_Dase"/>
</dbReference>
<evidence type="ECO:0000313" key="3">
    <source>
        <dbReference type="EMBL" id="ETS74970.1"/>
    </source>
</evidence>
<dbReference type="OrthoDB" id="5371818at2759"/>
<reference evidence="4" key="1">
    <citation type="journal article" date="2015" name="BMC Genomics">
        <title>Genomic and transcriptomic analysis of the endophytic fungus Pestalotiopsis fici reveals its lifestyle and high potential for synthesis of natural products.</title>
        <authorList>
            <person name="Wang X."/>
            <person name="Zhang X."/>
            <person name="Liu L."/>
            <person name="Xiang M."/>
            <person name="Wang W."/>
            <person name="Sun X."/>
            <person name="Che Y."/>
            <person name="Guo L."/>
            <person name="Liu G."/>
            <person name="Guo L."/>
            <person name="Wang C."/>
            <person name="Yin W.B."/>
            <person name="Stadler M."/>
            <person name="Zhang X."/>
            <person name="Liu X."/>
        </authorList>
    </citation>
    <scope>NUCLEOTIDE SEQUENCE [LARGE SCALE GENOMIC DNA]</scope>
    <source>
        <strain evidence="4">W106-1 / CGMCC3.15140</strain>
    </source>
</reference>
<dbReference type="EMBL" id="KI912119">
    <property type="protein sequence ID" value="ETS74970.1"/>
    <property type="molecule type" value="Genomic_DNA"/>
</dbReference>
<evidence type="ECO:0000259" key="2">
    <source>
        <dbReference type="PROSITE" id="PS51819"/>
    </source>
</evidence>